<evidence type="ECO:0000256" key="1">
    <source>
        <dbReference type="SAM" id="Phobius"/>
    </source>
</evidence>
<protein>
    <submittedName>
        <fullName evidence="2">Uncharacterized protein</fullName>
    </submittedName>
</protein>
<keyword evidence="1" id="KW-1133">Transmembrane helix</keyword>
<gene>
    <name evidence="2" type="ORF">BBD42_12105</name>
</gene>
<proteinExistence type="predicted"/>
<reference evidence="2" key="1">
    <citation type="submission" date="2016-08" db="EMBL/GenBank/DDBJ databases">
        <title>Complete Genome Seqeunce of Paenibacillus sp. BIHB 4019 from tea rhizoplane.</title>
        <authorList>
            <person name="Thakur R."/>
            <person name="Swarnkar M.K."/>
            <person name="Gulati A."/>
        </authorList>
    </citation>
    <scope>NUCLEOTIDE SEQUENCE [LARGE SCALE GENOMIC DNA]</scope>
    <source>
        <strain evidence="2">BIHB4019</strain>
    </source>
</reference>
<name>A0A1B2DHE7_9BACL</name>
<keyword evidence="1" id="KW-0812">Transmembrane</keyword>
<dbReference type="RefSeq" id="WP_099518334.1">
    <property type="nucleotide sequence ID" value="NZ_CP016808.1"/>
</dbReference>
<organism evidence="2">
    <name type="scientific">Paenibacillus sp. BIHB 4019</name>
    <dbReference type="NCBI Taxonomy" id="1870819"/>
    <lineage>
        <taxon>Bacteria</taxon>
        <taxon>Bacillati</taxon>
        <taxon>Bacillota</taxon>
        <taxon>Bacilli</taxon>
        <taxon>Bacillales</taxon>
        <taxon>Paenibacillaceae</taxon>
        <taxon>Paenibacillus</taxon>
    </lineage>
</organism>
<keyword evidence="1" id="KW-0472">Membrane</keyword>
<evidence type="ECO:0000313" key="2">
    <source>
        <dbReference type="EMBL" id="ANY67123.1"/>
    </source>
</evidence>
<dbReference type="AlphaFoldDB" id="A0A1B2DHE7"/>
<feature type="transmembrane region" description="Helical" evidence="1">
    <location>
        <begin position="50"/>
        <end position="71"/>
    </location>
</feature>
<dbReference type="EMBL" id="CP016808">
    <property type="protein sequence ID" value="ANY67123.1"/>
    <property type="molecule type" value="Genomic_DNA"/>
</dbReference>
<sequence length="235" mass="26777">MTNNHIKQLFEAIAPDENQKENMWKAIERQRRVAHEPSREMRGRASYRKILITLSASLLVLLISATAYAAVSGDIEKLYDRYFNGKGQTVTFANGDTLHYEMDGKNTKVAISAVTGPWLVKKSWGRLIVSVNGEKINITEALKKKGYFYYSYRDDTNILHRLYIVKNAGGTKDYAERWYSQMEWLPELGMSGGVRGLSQQLAQAIGMAHLDEEEGKDLDAALQDRLAKYWKEYGN</sequence>
<accession>A0A1B2DHE7</accession>